<name>A0ABM8UIV6_9BACT</name>
<evidence type="ECO:0008006" key="4">
    <source>
        <dbReference type="Google" id="ProtNLM"/>
    </source>
</evidence>
<dbReference type="Proteomes" id="UP000679725">
    <property type="component" value="Unassembled WGS sequence"/>
</dbReference>
<proteinExistence type="predicted"/>
<reference evidence="2 3" key="1">
    <citation type="submission" date="2021-04" db="EMBL/GenBank/DDBJ databases">
        <authorList>
            <person name="Rodrigo-Torres L."/>
            <person name="Arahal R. D."/>
            <person name="Lucena T."/>
        </authorList>
    </citation>
    <scope>NUCLEOTIDE SEQUENCE [LARGE SCALE GENOMIC DNA]</scope>
    <source>
        <strain evidence="2 3">CECT 9623</strain>
    </source>
</reference>
<evidence type="ECO:0000313" key="2">
    <source>
        <dbReference type="EMBL" id="CAG5067457.1"/>
    </source>
</evidence>
<evidence type="ECO:0000313" key="3">
    <source>
        <dbReference type="Proteomes" id="UP000679725"/>
    </source>
</evidence>
<protein>
    <recommendedName>
        <fullName evidence="4">Glycoside hydrolase 123 C-terminal domain-containing protein</fullName>
    </recommendedName>
</protein>
<dbReference type="RefSeq" id="WP_215231631.1">
    <property type="nucleotide sequence ID" value="NZ_CAJRAU010000001.1"/>
</dbReference>
<comment type="caution">
    <text evidence="2">The sequence shown here is derived from an EMBL/GenBank/DDBJ whole genome shotgun (WGS) entry which is preliminary data.</text>
</comment>
<organism evidence="2 3">
    <name type="scientific">Dyadobacter linearis</name>
    <dbReference type="NCBI Taxonomy" id="2823330"/>
    <lineage>
        <taxon>Bacteria</taxon>
        <taxon>Pseudomonadati</taxon>
        <taxon>Bacteroidota</taxon>
        <taxon>Cytophagia</taxon>
        <taxon>Cytophagales</taxon>
        <taxon>Spirosomataceae</taxon>
        <taxon>Dyadobacter</taxon>
    </lineage>
</organism>
<keyword evidence="3" id="KW-1185">Reference proteome</keyword>
<dbReference type="EMBL" id="CAJRAU010000001">
    <property type="protein sequence ID" value="CAG5067457.1"/>
    <property type="molecule type" value="Genomic_DNA"/>
</dbReference>
<gene>
    <name evidence="2" type="ORF">DYBT9623_00178</name>
</gene>
<feature type="signal peptide" evidence="1">
    <location>
        <begin position="1"/>
        <end position="25"/>
    </location>
</feature>
<sequence length="645" mass="74307">MIRFTKFILCLLALNAFSFGTKTYASDLWQANPWKLRALPSSVRLDPVTNEIIEHRFKGVPSNQAGKGNLLDKNWLFDGKKVSLHGARGEYVSFQLVLTNETDAELTGIKLDMTPFKNGNSELNIKPELFLEWSVNVQSTSTGYPKSTLGKGWYPDALIPFKYIQTDSTKVHGRWVYPFTLPDFNNRISGQRSQIIWVDQFIPLDVQKAKPGRYQSTITVTIGGQSRQMPISLTVWDFELPNENAFKASLQHEGFLSRMEEKQELAVYQLFKRNRISLMDPTYDPEIQVKNGKVEIQWDKLDKRLKKYLTGQAFTKEHGYIDGPGYGEPLETFALPFDVYGKHGTAGWPDIGKPEVERNAANQAIYTSSIRQVRQHLLPMVNPKKTLLTVYLNGLDESYFPEAWSRMVFYGNLFKKEYPEARFRVDGGYNKDAMDVIGKSITDWASHTISYNIDTVKHYQQMGIKDWLYGPMLYEQKLNSWVGSSTFIDLPLVNDRAISWSCWKYKTYSWISWGVGAGWERGWYDPESWKDFYKEASEADAEFTYRQFNGNGSVIYKPGMVPNVSEPCPSIRLKTMRDGVQDYEYLRLLARLDGNSKRADALVDQLIKEPFGDKSIGNLDVWSYDQEQWYKVRMELAELILKSKK</sequence>
<accession>A0ABM8UIV6</accession>
<feature type="chain" id="PRO_5046379642" description="Glycoside hydrolase 123 C-terminal domain-containing protein" evidence="1">
    <location>
        <begin position="26"/>
        <end position="645"/>
    </location>
</feature>
<evidence type="ECO:0000256" key="1">
    <source>
        <dbReference type="SAM" id="SignalP"/>
    </source>
</evidence>
<keyword evidence="1" id="KW-0732">Signal</keyword>